<comment type="catalytic activity">
    <reaction evidence="6 7">
        <text>orotidine 5'-phosphate + H(+) = UMP + CO2</text>
        <dbReference type="Rhea" id="RHEA:11596"/>
        <dbReference type="ChEBI" id="CHEBI:15378"/>
        <dbReference type="ChEBI" id="CHEBI:16526"/>
        <dbReference type="ChEBI" id="CHEBI:57538"/>
        <dbReference type="ChEBI" id="CHEBI:57865"/>
        <dbReference type="EC" id="4.1.1.23"/>
    </reaction>
</comment>
<evidence type="ECO:0000256" key="7">
    <source>
        <dbReference type="HAMAP-Rule" id="MF_01215"/>
    </source>
</evidence>
<reference evidence="9 10" key="1">
    <citation type="journal article" date="2016" name="Antonie Van Leeuwenhoek">
        <title>Nocardia donostiensis sp. nov., isolated from human respiratory specimens.</title>
        <authorList>
            <person name="Ercibengoa M."/>
            <person name="Bell M."/>
            <person name="Marimon J.M."/>
            <person name="Humrighouse B."/>
            <person name="Klenk H.P."/>
            <person name="Potter G."/>
            <person name="Perez-Trallero E."/>
        </authorList>
    </citation>
    <scope>NUCLEOTIDE SEQUENCE [LARGE SCALE GENOMIC DNA]</scope>
    <source>
        <strain evidence="9 10">X1655</strain>
    </source>
</reference>
<evidence type="ECO:0000256" key="4">
    <source>
        <dbReference type="ARBA" id="ARBA00022975"/>
    </source>
</evidence>
<comment type="pathway">
    <text evidence="1 7">Pyrimidine metabolism; UMP biosynthesis via de novo pathway; UMP from orotate: step 2/2.</text>
</comment>
<dbReference type="Gene3D" id="3.20.20.70">
    <property type="entry name" value="Aldolase class I"/>
    <property type="match status" value="1"/>
</dbReference>
<keyword evidence="10" id="KW-1185">Reference proteome</keyword>
<keyword evidence="3 7" id="KW-0210">Decarboxylase</keyword>
<name>A0A1W0B0D3_9NOCA</name>
<dbReference type="InterPro" id="IPR013785">
    <property type="entry name" value="Aldolase_TIM"/>
</dbReference>
<gene>
    <name evidence="7" type="primary">pyrF</name>
    <name evidence="9" type="ORF">B0T46_04130</name>
</gene>
<dbReference type="InterPro" id="IPR018089">
    <property type="entry name" value="OMPdecase_AS"/>
</dbReference>
<evidence type="ECO:0000256" key="5">
    <source>
        <dbReference type="ARBA" id="ARBA00023239"/>
    </source>
</evidence>
<proteinExistence type="inferred from homology"/>
<organism evidence="9 10">
    <name type="scientific">Nocardia donostiensis</name>
    <dbReference type="NCBI Taxonomy" id="1538463"/>
    <lineage>
        <taxon>Bacteria</taxon>
        <taxon>Bacillati</taxon>
        <taxon>Actinomycetota</taxon>
        <taxon>Actinomycetes</taxon>
        <taxon>Mycobacteriales</taxon>
        <taxon>Nocardiaceae</taxon>
        <taxon>Nocardia</taxon>
    </lineage>
</organism>
<dbReference type="InterPro" id="IPR011060">
    <property type="entry name" value="RibuloseP-bd_barrel"/>
</dbReference>
<evidence type="ECO:0000256" key="3">
    <source>
        <dbReference type="ARBA" id="ARBA00022793"/>
    </source>
</evidence>
<dbReference type="Proteomes" id="UP000188836">
    <property type="component" value="Unassembled WGS sequence"/>
</dbReference>
<accession>A0A1W0B0D3</accession>
<dbReference type="SUPFAM" id="SSF51366">
    <property type="entry name" value="Ribulose-phoshate binding barrel"/>
    <property type="match status" value="1"/>
</dbReference>
<dbReference type="STRING" id="1538463.B0T36_08225"/>
<dbReference type="InterPro" id="IPR001754">
    <property type="entry name" value="OMPdeCOase_dom"/>
</dbReference>
<dbReference type="HAMAP" id="MF_01215">
    <property type="entry name" value="OMPdecase_type2"/>
    <property type="match status" value="1"/>
</dbReference>
<dbReference type="EC" id="4.1.1.23" evidence="7"/>
<dbReference type="InterPro" id="IPR011995">
    <property type="entry name" value="OMPdecase_type-2"/>
</dbReference>
<evidence type="ECO:0000313" key="10">
    <source>
        <dbReference type="Proteomes" id="UP000188836"/>
    </source>
</evidence>
<comment type="similarity">
    <text evidence="2 7">Belongs to the OMP decarboxylase family. Type 2 subfamily.</text>
</comment>
<dbReference type="UniPathway" id="UPA00070">
    <property type="reaction ID" value="UER00120"/>
</dbReference>
<evidence type="ECO:0000313" key="9">
    <source>
        <dbReference type="EMBL" id="ONM50263.1"/>
    </source>
</evidence>
<evidence type="ECO:0000256" key="1">
    <source>
        <dbReference type="ARBA" id="ARBA00004861"/>
    </source>
</evidence>
<feature type="active site" description="Proton donor" evidence="7">
    <location>
        <position position="107"/>
    </location>
</feature>
<evidence type="ECO:0000256" key="6">
    <source>
        <dbReference type="ARBA" id="ARBA00049157"/>
    </source>
</evidence>
<keyword evidence="5 7" id="KW-0456">Lyase</keyword>
<dbReference type="PANTHER" id="PTHR43375">
    <property type="entry name" value="OROTIDINE 5'-PHOSPHATE DECARBOXYLASE"/>
    <property type="match status" value="1"/>
</dbReference>
<dbReference type="GO" id="GO:0004590">
    <property type="term" value="F:orotidine-5'-phosphate decarboxylase activity"/>
    <property type="evidence" value="ECO:0007669"/>
    <property type="project" value="UniProtKB-UniRule"/>
</dbReference>
<evidence type="ECO:0000256" key="2">
    <source>
        <dbReference type="ARBA" id="ARBA00008847"/>
    </source>
</evidence>
<dbReference type="SMART" id="SM00934">
    <property type="entry name" value="OMPdecase"/>
    <property type="match status" value="1"/>
</dbReference>
<dbReference type="EMBL" id="MUMY01000002">
    <property type="protein sequence ID" value="ONM50263.1"/>
    <property type="molecule type" value="Genomic_DNA"/>
</dbReference>
<dbReference type="GO" id="GO:0044205">
    <property type="term" value="P:'de novo' UMP biosynthetic process"/>
    <property type="evidence" value="ECO:0007669"/>
    <property type="project" value="UniProtKB-UniRule"/>
</dbReference>
<protein>
    <recommendedName>
        <fullName evidence="7">Orotidine 5'-phosphate decarboxylase</fullName>
        <ecNumber evidence="7">4.1.1.23</ecNumber>
    </recommendedName>
    <alternativeName>
        <fullName evidence="7">OMP decarboxylase</fullName>
        <shortName evidence="7">OMPDCase</shortName>
        <shortName evidence="7">OMPdecase</shortName>
    </alternativeName>
</protein>
<sequence length="285" mass="28905">MAEHASSDPQGHAAFGARLRAAMRRYGPLCVGIDPHPGLLNAWGLGDDTNGLEQFAEICVEAFDGLAALIKPQVAFFEAYGSGGIAVLERTIEVLRASGTLVLADAKRGDIGSTMDAYARTWLADGPLGSDAVTVSPYLGFGALDPALRSARENGRGVFVLAATSNPEAAAVQRAVTTAGVSLAQSVVDAAAQHNAGAEFGSVGVVVGATLTEAPDLAALNGPVLMPGVGAQGGGADSIRALLPASLLPAVVPNVSREILRAGPSVAALRARLAALQDEFAFLQG</sequence>
<dbReference type="AlphaFoldDB" id="A0A1W0B0D3"/>
<dbReference type="PANTHER" id="PTHR43375:SF1">
    <property type="entry name" value="OROTIDINE 5'-PHOSPHATE DECARBOXYLASE"/>
    <property type="match status" value="1"/>
</dbReference>
<dbReference type="Pfam" id="PF00215">
    <property type="entry name" value="OMPdecase"/>
    <property type="match status" value="1"/>
</dbReference>
<keyword evidence="4 7" id="KW-0665">Pyrimidine biosynthesis</keyword>
<dbReference type="RefSeq" id="WP_077115081.1">
    <property type="nucleotide sequence ID" value="NZ_LOKT01000004.1"/>
</dbReference>
<dbReference type="GO" id="GO:0006207">
    <property type="term" value="P:'de novo' pyrimidine nucleobase biosynthetic process"/>
    <property type="evidence" value="ECO:0007669"/>
    <property type="project" value="InterPro"/>
</dbReference>
<dbReference type="NCBIfam" id="TIGR02127">
    <property type="entry name" value="pyrF_sub2"/>
    <property type="match status" value="1"/>
</dbReference>
<evidence type="ECO:0000259" key="8">
    <source>
        <dbReference type="SMART" id="SM00934"/>
    </source>
</evidence>
<dbReference type="PROSITE" id="PS00156">
    <property type="entry name" value="OMPDECASE"/>
    <property type="match status" value="1"/>
</dbReference>
<feature type="domain" description="Orotidine 5'-phosphate decarboxylase" evidence="8">
    <location>
        <begin position="28"/>
        <end position="272"/>
    </location>
</feature>
<comment type="caution">
    <text evidence="9">The sequence shown here is derived from an EMBL/GenBank/DDBJ whole genome shotgun (WGS) entry which is preliminary data.</text>
</comment>
<dbReference type="CDD" id="cd04725">
    <property type="entry name" value="OMP_decarboxylase_like"/>
    <property type="match status" value="1"/>
</dbReference>